<name>A0ABQ8R3P1_FUSEQ</name>
<dbReference type="EMBL" id="JAOQBH010000014">
    <property type="protein sequence ID" value="KAJ4125359.1"/>
    <property type="molecule type" value="Genomic_DNA"/>
</dbReference>
<dbReference type="Proteomes" id="UP001152024">
    <property type="component" value="Unassembled WGS sequence"/>
</dbReference>
<accession>A0ABQ8R3P1</accession>
<comment type="caution">
    <text evidence="1">The sequence shown here is derived from an EMBL/GenBank/DDBJ whole genome shotgun (WGS) entry which is preliminary data.</text>
</comment>
<gene>
    <name evidence="1" type="ORF">NW768_008976</name>
</gene>
<protein>
    <submittedName>
        <fullName evidence="1">Uncharacterized protein</fullName>
    </submittedName>
</protein>
<sequence length="277" mass="33146">MSYNWDESKPKNKSMYLWHAGLWTACRESRDVVFKHWGKQPRPDNWYDMWTCCSEEEANLFIDHIWPEEDDPEARMLCSRVGHEYWRQIVDAERDIFCITADDWDLLTQECQKSDNWDWDFKMAVEFDPSWNEPFEDQYYGPVKNLSGLLNFVIQLLYGIVTGEHHLKTRIIDRHAKWMAQYSSIGSTFYDCDEEFIEIPLQYGRRKSASLAAGSDLLYFFDNLEGLYYSDLQEIYCKREGLSLDYETDQEERDRFDIGDYFSILVLRSNQIDYVQD</sequence>
<reference evidence="1" key="1">
    <citation type="submission" date="2022-09" db="EMBL/GenBank/DDBJ databases">
        <title>Fusarium specimens isolated from Avocado Roots.</title>
        <authorList>
            <person name="Stajich J."/>
            <person name="Roper C."/>
            <person name="Heimlech-Rivalta G."/>
        </authorList>
    </citation>
    <scope>NUCLEOTIDE SEQUENCE</scope>
    <source>
        <strain evidence="1">CF00095</strain>
    </source>
</reference>
<evidence type="ECO:0000313" key="1">
    <source>
        <dbReference type="EMBL" id="KAJ4125359.1"/>
    </source>
</evidence>
<keyword evidence="2" id="KW-1185">Reference proteome</keyword>
<organism evidence="1 2">
    <name type="scientific">Fusarium equiseti</name>
    <name type="common">Fusarium scirpi</name>
    <dbReference type="NCBI Taxonomy" id="61235"/>
    <lineage>
        <taxon>Eukaryota</taxon>
        <taxon>Fungi</taxon>
        <taxon>Dikarya</taxon>
        <taxon>Ascomycota</taxon>
        <taxon>Pezizomycotina</taxon>
        <taxon>Sordariomycetes</taxon>
        <taxon>Hypocreomycetidae</taxon>
        <taxon>Hypocreales</taxon>
        <taxon>Nectriaceae</taxon>
        <taxon>Fusarium</taxon>
        <taxon>Fusarium incarnatum-equiseti species complex</taxon>
    </lineage>
</organism>
<evidence type="ECO:0000313" key="2">
    <source>
        <dbReference type="Proteomes" id="UP001152024"/>
    </source>
</evidence>
<proteinExistence type="predicted"/>